<proteinExistence type="predicted"/>
<evidence type="ECO:0000313" key="1">
    <source>
        <dbReference type="EMBL" id="KAH9716270.1"/>
    </source>
</evidence>
<accession>A0ACB8JFB3</accession>
<sequence>MHKDRSVVFQFDPEIERTVRRLRKEQRNLKIVSSMNNLQNVRNLEPHELLQLVNVQEEPNEHANKRQPGDNNIIYMAEDRDRAIRDYVVLTPQVVHPGIIRHEVEAANFELKPVMFQILQTVGQFNGLPNEDPHLHLKLFLEVSDAFKIVRATQGALRLRFFPYSLRDRARAWLNSSPSDSITALNELADKFLMKYFPPTKNAKLRNEITSFHQLQYESLYEAWERFKELLRRCPHHGIPYCIQLKTFYNGLNPSTRLMVDTSANGALLSKFYTEAYEILERIANNNYQWPSTRQPTTKGAAMAMTSAPVVVKQVAELSCVYCGEEHDFDNCPENPASVNYEYNAKNEAIVQSQAVSLRNLENQMGQLAIAMSSRTQGSLPSNTEDLRREGKEHCKAINLRSGKNIDISVDVTNKGMKFNSSQKPPQDGSMLQQPNHQDTGYRGQVTATSEGTQPVHAEKEVATPVATTYNKPNKQSLVPLEATQQFRHPPPFPQRFQKQKQEEQFSKFLEVLKQLHINIPFVEHLEQMPNYVKFLKDILARKRRLGEFKTVALTQESSHILKSKIPTKVKDLRSFTIPYSIRTRYTDRALCDLGASINLMSLSVFKQLGVGECRPTTITLQLADRSHAYLEGKIEDVLVKVGKFIFPVDFIVLDFEADKKVPIILGRPFLATEKTLIDVQKGELTMRVNDQQVTFNVLEAMKNPDELEDCNFLSVVDFVVADRIDRCCSQEQSLVDVLGRYKRAIGWTMADIKGINPSICMYKILLEDCYSNLVEQQRKLNPIMKEVVKKEIIKWLNGGIIYPISDSSWLQRIRRRLHLPVLMEYLPSEECPLTLEVFMDDFSVFGEPYNDCLHNLKEVLKRCEMTNLVLNWKKCHFMVQEGIVLGHKVSKKCIEVDKAKIEVIDKLPPPTSIKGIRSFLGHVGFYRRFIKDFSKVAKPLCSLLEHDKPFHFDKDCLQAFGELKKALITAPVVISPDWTLPFELMCDASDYSVGAVLGQRKDKFFHSIYYASKTQINYTTTEKELLAVVFAFDKFRAYLEFDLEIKDRKGTENQVADYLSRLEVDTSTLTRKDITETFPDEQLLVVQQAQMLQQSGSPWCQRIGNITKRYEMPLTNILEVKVFDIWGIDFMGPFPPSFGNLYILVVVDYVSKWVEGEALPTNDAKVVVSFLQKNIFSRHKVAISYHPQSNGQAEVSNREIKKILEKVVNPTRNDWSLQLHDSLWAYRTAYKTLLSMSPYRIVYEKACHLPLELEHKAHWALKKLNWDIHAAVEQMKLQLCELDELRLFSYENPRIYKERKKHWHDKHIQHRQFSPGQLVLLHNTRLRLFPGKLKSRWSGPFKLLKFYPHGAIDILDEQTGITLIILTLIFSFYSQGHYPQFVIAIAMPRYKKTSSRLKDPSRFQSYHAEEKYEEFIESRKILEEKRFQFPDQLTGIVQIIHNAAAKCGWLEFCNHPRDLVLPVVKEFYANLVSSNQYNIWVRNTLDSLLKQSVNHFIVECFRSGSGKLLNSSLNELANRFIIGCLWFTVK</sequence>
<evidence type="ECO:0000313" key="2">
    <source>
        <dbReference type="Proteomes" id="UP000829398"/>
    </source>
</evidence>
<dbReference type="EMBL" id="CM039176">
    <property type="protein sequence ID" value="KAH9716270.1"/>
    <property type="molecule type" value="Genomic_DNA"/>
</dbReference>
<dbReference type="Proteomes" id="UP000829398">
    <property type="component" value="Chromosome 7"/>
</dbReference>
<name>A0ACB8JFB3_CITSI</name>
<reference evidence="2" key="1">
    <citation type="journal article" date="2023" name="Hortic. Res.">
        <title>A chromosome-level phased genome enabling allele-level studies in sweet orange: a case study on citrus Huanglongbing tolerance.</title>
        <authorList>
            <person name="Wu B."/>
            <person name="Yu Q."/>
            <person name="Deng Z."/>
            <person name="Duan Y."/>
            <person name="Luo F."/>
            <person name="Gmitter F. Jr."/>
        </authorList>
    </citation>
    <scope>NUCLEOTIDE SEQUENCE [LARGE SCALE GENOMIC DNA]</scope>
    <source>
        <strain evidence="2">cv. Valencia</strain>
    </source>
</reference>
<organism evidence="1 2">
    <name type="scientific">Citrus sinensis</name>
    <name type="common">Sweet orange</name>
    <name type="synonym">Citrus aurantium var. sinensis</name>
    <dbReference type="NCBI Taxonomy" id="2711"/>
    <lineage>
        <taxon>Eukaryota</taxon>
        <taxon>Viridiplantae</taxon>
        <taxon>Streptophyta</taxon>
        <taxon>Embryophyta</taxon>
        <taxon>Tracheophyta</taxon>
        <taxon>Spermatophyta</taxon>
        <taxon>Magnoliopsida</taxon>
        <taxon>eudicotyledons</taxon>
        <taxon>Gunneridae</taxon>
        <taxon>Pentapetalae</taxon>
        <taxon>rosids</taxon>
        <taxon>malvids</taxon>
        <taxon>Sapindales</taxon>
        <taxon>Rutaceae</taxon>
        <taxon>Aurantioideae</taxon>
        <taxon>Citrus</taxon>
    </lineage>
</organism>
<protein>
    <submittedName>
        <fullName evidence="1">Uncharacterized protein</fullName>
    </submittedName>
</protein>
<keyword evidence="2" id="KW-1185">Reference proteome</keyword>
<comment type="caution">
    <text evidence="1">The sequence shown here is derived from an EMBL/GenBank/DDBJ whole genome shotgun (WGS) entry which is preliminary data.</text>
</comment>
<gene>
    <name evidence="1" type="ORF">KPL71_021404</name>
</gene>